<dbReference type="GO" id="GO:0005770">
    <property type="term" value="C:late endosome"/>
    <property type="evidence" value="ECO:0007669"/>
    <property type="project" value="UniProtKB-SubCell"/>
</dbReference>
<dbReference type="PROSITE" id="PS50004">
    <property type="entry name" value="C2"/>
    <property type="match status" value="1"/>
</dbReference>
<evidence type="ECO:0000256" key="6">
    <source>
        <dbReference type="ARBA" id="ARBA00022753"/>
    </source>
</evidence>
<dbReference type="STRING" id="282301.A0A267FLH6"/>
<dbReference type="Gene3D" id="1.10.357.50">
    <property type="match status" value="1"/>
</dbReference>
<evidence type="ECO:0000259" key="8">
    <source>
        <dbReference type="PROSITE" id="PS50004"/>
    </source>
</evidence>
<dbReference type="SMART" id="SM00239">
    <property type="entry name" value="C2"/>
    <property type="match status" value="1"/>
</dbReference>
<comment type="caution">
    <text evidence="11">The sequence shown here is derived from an EMBL/GenBank/DDBJ whole genome shotgun (WGS) entry which is preliminary data.</text>
</comment>
<evidence type="ECO:0000259" key="10">
    <source>
        <dbReference type="PROSITE" id="PS51259"/>
    </source>
</evidence>
<dbReference type="Pfam" id="PF00168">
    <property type="entry name" value="C2"/>
    <property type="match status" value="1"/>
</dbReference>
<dbReference type="OrthoDB" id="7976202at2759"/>
<feature type="region of interest" description="Disordered" evidence="7">
    <location>
        <begin position="1167"/>
        <end position="1189"/>
    </location>
</feature>
<feature type="compositionally biased region" description="Polar residues" evidence="7">
    <location>
        <begin position="1217"/>
        <end position="1227"/>
    </location>
</feature>
<feature type="domain" description="MHD1" evidence="9">
    <location>
        <begin position="607"/>
        <end position="730"/>
    </location>
</feature>
<proteinExistence type="inferred from homology"/>
<dbReference type="AlphaFoldDB" id="A0A267FLH6"/>
<protein>
    <recommendedName>
        <fullName evidence="13">C2 domain-containing protein</fullName>
    </recommendedName>
</protein>
<keyword evidence="12" id="KW-1185">Reference proteome</keyword>
<accession>A0A267FLH6</accession>
<dbReference type="EMBL" id="NIVC01000933">
    <property type="protein sequence ID" value="PAA74621.1"/>
    <property type="molecule type" value="Genomic_DNA"/>
</dbReference>
<dbReference type="InterPro" id="IPR035892">
    <property type="entry name" value="C2_domain_sf"/>
</dbReference>
<evidence type="ECO:0000256" key="5">
    <source>
        <dbReference type="ARBA" id="ARBA00022490"/>
    </source>
</evidence>
<evidence type="ECO:0000256" key="3">
    <source>
        <dbReference type="ARBA" id="ARBA00005823"/>
    </source>
</evidence>
<keyword evidence="5" id="KW-0963">Cytoplasm</keyword>
<evidence type="ECO:0000313" key="11">
    <source>
        <dbReference type="EMBL" id="PAA74621.1"/>
    </source>
</evidence>
<gene>
    <name evidence="11" type="ORF">BOX15_Mlig009660g3</name>
</gene>
<organism evidence="11 12">
    <name type="scientific">Macrostomum lignano</name>
    <dbReference type="NCBI Taxonomy" id="282301"/>
    <lineage>
        <taxon>Eukaryota</taxon>
        <taxon>Metazoa</taxon>
        <taxon>Spiralia</taxon>
        <taxon>Lophotrochozoa</taxon>
        <taxon>Platyhelminthes</taxon>
        <taxon>Rhabditophora</taxon>
        <taxon>Macrostomorpha</taxon>
        <taxon>Macrostomida</taxon>
        <taxon>Macrostomidae</taxon>
        <taxon>Macrostomum</taxon>
    </lineage>
</organism>
<dbReference type="InterPro" id="IPR000008">
    <property type="entry name" value="C2_dom"/>
</dbReference>
<evidence type="ECO:0000256" key="4">
    <source>
        <dbReference type="ARBA" id="ARBA00022483"/>
    </source>
</evidence>
<dbReference type="InterPro" id="IPR014770">
    <property type="entry name" value="Munc13_1"/>
</dbReference>
<dbReference type="SUPFAM" id="SSF49562">
    <property type="entry name" value="C2 domain (Calcium/lipid-binding domain, CaLB)"/>
    <property type="match status" value="1"/>
</dbReference>
<feature type="region of interest" description="Disordered" evidence="7">
    <location>
        <begin position="1217"/>
        <end position="1236"/>
    </location>
</feature>
<dbReference type="GO" id="GO:0006887">
    <property type="term" value="P:exocytosis"/>
    <property type="evidence" value="ECO:0007669"/>
    <property type="project" value="UniProtKB-KW"/>
</dbReference>
<sequence>MPSSLLHSSVSIMDSDACLRRNARCYSVSSELEDFALHKLVNMLAHLPGRKPAHLGLQSAQLLKHLFTVMPLPDVQQLELMNLARNEPSPEVALAVRLSNLVLTTSQCHLGFLHASLCLSKPSKSKSSLVNSLWPSRSKTGKSPSFSIASAASSSSSTAESYSCSGEFSEGQRSVRVKPRIDHLSNAVWQFDQVFVFRGLDCKASSLDIVFHSDHQPSMRRAGSLNSSSSSSDSASHFVCCTSIPLRDITCKGLKDTSFDALLGNRPSNGRAKTIGTCTVDVSFIFANSITQEIAPVEADCCTVPVSYAQLYELLYTRVLLFENRKMSIGSDPNAAQRSYTHFLDNFSASSKNLLAVFESVAYFSALEVKLFRLVRCLHAILEKRLVDNDAFVRDQVAALKLETMHYPPGINQVQSVISSLRHFDVATLFTVVELYINYKLQDISSLPTIVPATEANFLIWRCKLTGIIDLLNLEHFFITTVDMDQKFSAKAQLVAKLTQRIQSDAKSSFQRAIGELKCEEHKELVLQDIDKMISVLDELYQSIENGVYVDDYFREHIGVQFRKIVVFSIDSLIMSHTRQLMALLNDYQSRYHNFMANITDSSKRSLKLYLTIKRFTTICRTFISEREIFKVSLCNLTECFSEASIFWLQTFKVQSQFRISRALEIEKDIVEIDSTVKISNSVVDVLSVFHKIISEWNEIDLVSCLDNVFGTLKMTDCICDGICFYAKKVCNILEANSLFDKRGQQFDVSDQLCISLNNIEHARKFLHNLPKEFLWEDALNKVVVPGGDEVDLRPQFVQAMESVIEDANDDVLLKCRKIERQVAERLHRDVLKHTLFFTRTEPDKRGSIDSLLGYLNTNLSMLSDKLEETICPRMLSAVWSGVLSAFSDTLLSGEKPGYYEMMLKHMTSIKSFFLHRGLSEDVLAGDSRYFFINEILVQNAKPTERLLLEYYSKLIHSSMGTPSNYLGHLTIKAGLCREAKGMLSLQCLIVDCKSLPGLDRNLLSDPYVIAYLKPETMFTARSHYRTPVMQQTTNPLFLYSFKASSIPQEFISEKGCCLHFLVMDHEYLRQDRCIGEVFFSLSDFDEIMPGLSWDAYPAFMKSIRRPSVFVHPISEEIVSQRSHWDRAADRFTNSRLYLQSRCSSVRSQQSRRTSSVFSFRRTFDQQGGGAEDACDSQQQQEQQQQKADRWQTTLSSLANELFDIAETAVCCNQASPVGGATSSGSKSRAAEFANV</sequence>
<dbReference type="PANTHER" id="PTHR45999:SF4">
    <property type="entry name" value="UNC-13-4A, ISOFORM B"/>
    <property type="match status" value="1"/>
</dbReference>
<keyword evidence="4" id="KW-0268">Exocytosis</keyword>
<feature type="domain" description="MHD2" evidence="10">
    <location>
        <begin position="846"/>
        <end position="951"/>
    </location>
</feature>
<dbReference type="Gene3D" id="2.60.40.150">
    <property type="entry name" value="C2 domain"/>
    <property type="match status" value="1"/>
</dbReference>
<dbReference type="PROSITE" id="PS51259">
    <property type="entry name" value="MHD2"/>
    <property type="match status" value="1"/>
</dbReference>
<evidence type="ECO:0008006" key="13">
    <source>
        <dbReference type="Google" id="ProtNLM"/>
    </source>
</evidence>
<evidence type="ECO:0000256" key="2">
    <source>
        <dbReference type="ARBA" id="ARBA00004603"/>
    </source>
</evidence>
<dbReference type="PANTHER" id="PTHR45999">
    <property type="entry name" value="UNC-13-4A, ISOFORM B"/>
    <property type="match status" value="1"/>
</dbReference>
<dbReference type="InterPro" id="IPR052095">
    <property type="entry name" value="UNC-13_domain"/>
</dbReference>
<dbReference type="InterPro" id="IPR014772">
    <property type="entry name" value="Munc13_dom-2"/>
</dbReference>
<evidence type="ECO:0000313" key="12">
    <source>
        <dbReference type="Proteomes" id="UP000215902"/>
    </source>
</evidence>
<evidence type="ECO:0000256" key="1">
    <source>
        <dbReference type="ARBA" id="ARBA00004496"/>
    </source>
</evidence>
<dbReference type="GO" id="GO:0099503">
    <property type="term" value="C:secretory vesicle"/>
    <property type="evidence" value="ECO:0007669"/>
    <property type="project" value="TreeGrafter"/>
</dbReference>
<feature type="domain" description="C2" evidence="8">
    <location>
        <begin position="966"/>
        <end position="1095"/>
    </location>
</feature>
<dbReference type="Proteomes" id="UP000215902">
    <property type="component" value="Unassembled WGS sequence"/>
</dbReference>
<name>A0A267FLH6_9PLAT</name>
<dbReference type="PROSITE" id="PS51258">
    <property type="entry name" value="MHD1"/>
    <property type="match status" value="1"/>
</dbReference>
<reference evidence="11 12" key="1">
    <citation type="submission" date="2017-06" db="EMBL/GenBank/DDBJ databases">
        <title>A platform for efficient transgenesis in Macrostomum lignano, a flatworm model organism for stem cell research.</title>
        <authorList>
            <person name="Berezikov E."/>
        </authorList>
    </citation>
    <scope>NUCLEOTIDE SEQUENCE [LARGE SCALE GENOMIC DNA]</scope>
    <source>
        <strain evidence="11">DV1</strain>
        <tissue evidence="11">Whole organism</tissue>
    </source>
</reference>
<comment type="similarity">
    <text evidence="3">Belongs to the unc-13 family.</text>
</comment>
<evidence type="ECO:0000256" key="7">
    <source>
        <dbReference type="SAM" id="MobiDB-lite"/>
    </source>
</evidence>
<evidence type="ECO:0000259" key="9">
    <source>
        <dbReference type="PROSITE" id="PS51258"/>
    </source>
</evidence>
<comment type="subcellular location">
    <subcellularLocation>
        <location evidence="1">Cytoplasm</location>
    </subcellularLocation>
    <subcellularLocation>
        <location evidence="2">Late endosome</location>
    </subcellularLocation>
</comment>
<keyword evidence="6" id="KW-0967">Endosome</keyword>